<organism evidence="1 2">
    <name type="scientific">Parnassius apollo</name>
    <name type="common">Apollo butterfly</name>
    <name type="synonym">Papilio apollo</name>
    <dbReference type="NCBI Taxonomy" id="110799"/>
    <lineage>
        <taxon>Eukaryota</taxon>
        <taxon>Metazoa</taxon>
        <taxon>Ecdysozoa</taxon>
        <taxon>Arthropoda</taxon>
        <taxon>Hexapoda</taxon>
        <taxon>Insecta</taxon>
        <taxon>Pterygota</taxon>
        <taxon>Neoptera</taxon>
        <taxon>Endopterygota</taxon>
        <taxon>Lepidoptera</taxon>
        <taxon>Glossata</taxon>
        <taxon>Ditrysia</taxon>
        <taxon>Papilionoidea</taxon>
        <taxon>Papilionidae</taxon>
        <taxon>Parnassiinae</taxon>
        <taxon>Parnassini</taxon>
        <taxon>Parnassius</taxon>
        <taxon>Parnassius</taxon>
    </lineage>
</organism>
<dbReference type="AlphaFoldDB" id="A0A8S3VXR8"/>
<sequence>MIESVKPLYLKEAVEKPKPQDSNPESDIENEFLGLKRPSINLGSKSPVAKRSKVAVLQEEIKHMFEIVLSKILKIEQQSKKKE</sequence>
<name>A0A8S3VXR8_PARAO</name>
<evidence type="ECO:0000313" key="1">
    <source>
        <dbReference type="EMBL" id="CAG4929930.1"/>
    </source>
</evidence>
<keyword evidence="2" id="KW-1185">Reference proteome</keyword>
<evidence type="ECO:0000313" key="2">
    <source>
        <dbReference type="Proteomes" id="UP000691718"/>
    </source>
</evidence>
<accession>A0A8S3VXR8</accession>
<proteinExistence type="predicted"/>
<protein>
    <submittedName>
        <fullName evidence="1">(apollo) hypothetical protein</fullName>
    </submittedName>
</protein>
<comment type="caution">
    <text evidence="1">The sequence shown here is derived from an EMBL/GenBank/DDBJ whole genome shotgun (WGS) entry which is preliminary data.</text>
</comment>
<reference evidence="1" key="1">
    <citation type="submission" date="2021-04" db="EMBL/GenBank/DDBJ databases">
        <authorList>
            <person name="Tunstrom K."/>
        </authorList>
    </citation>
    <scope>NUCLEOTIDE SEQUENCE</scope>
</reference>
<gene>
    <name evidence="1" type="ORF">PAPOLLO_LOCUS98</name>
</gene>
<dbReference type="EMBL" id="CAJQZP010000001">
    <property type="protein sequence ID" value="CAG4929930.1"/>
    <property type="molecule type" value="Genomic_DNA"/>
</dbReference>
<dbReference type="Proteomes" id="UP000691718">
    <property type="component" value="Unassembled WGS sequence"/>
</dbReference>